<dbReference type="Proteomes" id="UP001060085">
    <property type="component" value="Linkage Group LG01"/>
</dbReference>
<accession>A0ACC0C9M1</accession>
<name>A0ACC0C9M1_CATRO</name>
<comment type="caution">
    <text evidence="1">The sequence shown here is derived from an EMBL/GenBank/DDBJ whole genome shotgun (WGS) entry which is preliminary data.</text>
</comment>
<keyword evidence="2" id="KW-1185">Reference proteome</keyword>
<dbReference type="EMBL" id="CM044701">
    <property type="protein sequence ID" value="KAI5681494.1"/>
    <property type="molecule type" value="Genomic_DNA"/>
</dbReference>
<evidence type="ECO:0000313" key="2">
    <source>
        <dbReference type="Proteomes" id="UP001060085"/>
    </source>
</evidence>
<organism evidence="1 2">
    <name type="scientific">Catharanthus roseus</name>
    <name type="common">Madagascar periwinkle</name>
    <name type="synonym">Vinca rosea</name>
    <dbReference type="NCBI Taxonomy" id="4058"/>
    <lineage>
        <taxon>Eukaryota</taxon>
        <taxon>Viridiplantae</taxon>
        <taxon>Streptophyta</taxon>
        <taxon>Embryophyta</taxon>
        <taxon>Tracheophyta</taxon>
        <taxon>Spermatophyta</taxon>
        <taxon>Magnoliopsida</taxon>
        <taxon>eudicotyledons</taxon>
        <taxon>Gunneridae</taxon>
        <taxon>Pentapetalae</taxon>
        <taxon>asterids</taxon>
        <taxon>lamiids</taxon>
        <taxon>Gentianales</taxon>
        <taxon>Apocynaceae</taxon>
        <taxon>Rauvolfioideae</taxon>
        <taxon>Vinceae</taxon>
        <taxon>Catharanthinae</taxon>
        <taxon>Catharanthus</taxon>
    </lineage>
</organism>
<proteinExistence type="predicted"/>
<reference evidence="2" key="1">
    <citation type="journal article" date="2023" name="Nat. Plants">
        <title>Single-cell RNA sequencing provides a high-resolution roadmap for understanding the multicellular compartmentation of specialized metabolism.</title>
        <authorList>
            <person name="Sun S."/>
            <person name="Shen X."/>
            <person name="Li Y."/>
            <person name="Li Y."/>
            <person name="Wang S."/>
            <person name="Li R."/>
            <person name="Zhang H."/>
            <person name="Shen G."/>
            <person name="Guo B."/>
            <person name="Wei J."/>
            <person name="Xu J."/>
            <person name="St-Pierre B."/>
            <person name="Chen S."/>
            <person name="Sun C."/>
        </authorList>
    </citation>
    <scope>NUCLEOTIDE SEQUENCE [LARGE SCALE GENOMIC DNA]</scope>
</reference>
<sequence>MLTFEVHYGGRFEFEPLLSYVDGKICYFDEDETNFLSSVEWFNSLKRLGLPYDQEIYYKLPICTFEDRLRICNNDGSVVTMVEHCLLLDIVVTSEVGKSSENRKDDSSDETYVMEGESSDSDFDFFLDSASISDAM</sequence>
<protein>
    <submittedName>
        <fullName evidence="1">Uncharacterized protein</fullName>
    </submittedName>
</protein>
<gene>
    <name evidence="1" type="ORF">M9H77_02722</name>
</gene>
<evidence type="ECO:0000313" key="1">
    <source>
        <dbReference type="EMBL" id="KAI5681494.1"/>
    </source>
</evidence>